<evidence type="ECO:0000256" key="4">
    <source>
        <dbReference type="ARBA" id="ARBA00022989"/>
    </source>
</evidence>
<accession>A0ABP3Y3A9</accession>
<feature type="transmembrane region" description="Helical" evidence="6">
    <location>
        <begin position="363"/>
        <end position="382"/>
    </location>
</feature>
<dbReference type="RefSeq" id="WP_343786276.1">
    <property type="nucleotide sequence ID" value="NZ_BAAAFH010000007.1"/>
</dbReference>
<feature type="transmembrane region" description="Helical" evidence="6">
    <location>
        <begin position="292"/>
        <end position="315"/>
    </location>
</feature>
<reference evidence="8" key="1">
    <citation type="journal article" date="2019" name="Int. J. Syst. Evol. Microbiol.">
        <title>The Global Catalogue of Microorganisms (GCM) 10K type strain sequencing project: providing services to taxonomists for standard genome sequencing and annotation.</title>
        <authorList>
            <consortium name="The Broad Institute Genomics Platform"/>
            <consortium name="The Broad Institute Genome Sequencing Center for Infectious Disease"/>
            <person name="Wu L."/>
            <person name="Ma J."/>
        </authorList>
    </citation>
    <scope>NUCLEOTIDE SEQUENCE [LARGE SCALE GENOMIC DNA]</scope>
    <source>
        <strain evidence="8">JCM 16083</strain>
    </source>
</reference>
<dbReference type="InterPro" id="IPR050833">
    <property type="entry name" value="Poly_Biosynth_Transport"/>
</dbReference>
<sequence length="479" mass="53752">MRKTFFTNLFLLVLLNLLVKPFYILGIDAEIQNQVGSAAYGDYFALLNFSFLFNILLDFGITNYNTRTIAQTPHVLKGYLGPIIGLRVLLFILYTVFTLALGLFIGYSDKQLYLLSILVLNQFFVAVLQYLRSNFTGLHLFRIDALFSVLDRLLLILICSWLLWGRATDSQIQIEWFVWAQTFSYGISALLALLITFSRIEVSRLRIKPLFSVVILRQSFPYALLILLMMIYNRMDSVMLERIHANGSVEAGIYAQGYRLLDAVNMFALLFAGLLLPIFSRMLKKRENLSPLLTSSSLVLMSIATIVGIGGLFYSEAIISVRYIDEIQPSAFAFSILILSFIPVSATYIYGTLLTANGDLKRLNQLAMGGLVLNFLLNYFLIPDTGAFGAAIATLFTQTATAVAQLILAFKKLHLQPNLPAVTRFFIFMVICFGTFLLATPYLPSFIGFLLLSFLLFLIAMLTGAIPVKDTLKLVKTKS</sequence>
<feature type="transmembrane region" description="Helical" evidence="6">
    <location>
        <begin position="176"/>
        <end position="197"/>
    </location>
</feature>
<evidence type="ECO:0000256" key="1">
    <source>
        <dbReference type="ARBA" id="ARBA00004651"/>
    </source>
</evidence>
<protein>
    <submittedName>
        <fullName evidence="7">Flippase</fullName>
    </submittedName>
</protein>
<dbReference type="Proteomes" id="UP001501126">
    <property type="component" value="Unassembled WGS sequence"/>
</dbReference>
<feature type="transmembrane region" description="Helical" evidence="6">
    <location>
        <begin position="43"/>
        <end position="64"/>
    </location>
</feature>
<feature type="transmembrane region" description="Helical" evidence="6">
    <location>
        <begin position="112"/>
        <end position="131"/>
    </location>
</feature>
<evidence type="ECO:0000313" key="7">
    <source>
        <dbReference type="EMBL" id="GAA0875138.1"/>
    </source>
</evidence>
<proteinExistence type="predicted"/>
<feature type="transmembrane region" description="Helical" evidence="6">
    <location>
        <begin position="84"/>
        <end position="106"/>
    </location>
</feature>
<feature type="transmembrane region" description="Helical" evidence="6">
    <location>
        <begin position="209"/>
        <end position="232"/>
    </location>
</feature>
<evidence type="ECO:0000256" key="5">
    <source>
        <dbReference type="ARBA" id="ARBA00023136"/>
    </source>
</evidence>
<keyword evidence="8" id="KW-1185">Reference proteome</keyword>
<comment type="subcellular location">
    <subcellularLocation>
        <location evidence="1">Cell membrane</location>
        <topology evidence="1">Multi-pass membrane protein</topology>
    </subcellularLocation>
</comment>
<feature type="transmembrane region" description="Helical" evidence="6">
    <location>
        <begin position="327"/>
        <end position="351"/>
    </location>
</feature>
<keyword evidence="3 6" id="KW-0812">Transmembrane</keyword>
<feature type="transmembrane region" description="Helical" evidence="6">
    <location>
        <begin position="263"/>
        <end position="280"/>
    </location>
</feature>
<keyword evidence="4 6" id="KW-1133">Transmembrane helix</keyword>
<feature type="transmembrane region" description="Helical" evidence="6">
    <location>
        <begin position="143"/>
        <end position="164"/>
    </location>
</feature>
<feature type="transmembrane region" description="Helical" evidence="6">
    <location>
        <begin position="388"/>
        <end position="410"/>
    </location>
</feature>
<dbReference type="Pfam" id="PF01943">
    <property type="entry name" value="Polysacc_synt"/>
    <property type="match status" value="1"/>
</dbReference>
<dbReference type="PANTHER" id="PTHR30250">
    <property type="entry name" value="PST FAMILY PREDICTED COLANIC ACID TRANSPORTER"/>
    <property type="match status" value="1"/>
</dbReference>
<name>A0ABP3Y3A9_9FLAO</name>
<evidence type="ECO:0000256" key="6">
    <source>
        <dbReference type="SAM" id="Phobius"/>
    </source>
</evidence>
<feature type="transmembrane region" description="Helical" evidence="6">
    <location>
        <begin position="422"/>
        <end position="440"/>
    </location>
</feature>
<comment type="caution">
    <text evidence="7">The sequence shown here is derived from an EMBL/GenBank/DDBJ whole genome shotgun (WGS) entry which is preliminary data.</text>
</comment>
<organism evidence="7 8">
    <name type="scientific">Wandonia haliotis</name>
    <dbReference type="NCBI Taxonomy" id="574963"/>
    <lineage>
        <taxon>Bacteria</taxon>
        <taxon>Pseudomonadati</taxon>
        <taxon>Bacteroidota</taxon>
        <taxon>Flavobacteriia</taxon>
        <taxon>Flavobacteriales</taxon>
        <taxon>Crocinitomicaceae</taxon>
        <taxon>Wandonia</taxon>
    </lineage>
</organism>
<evidence type="ECO:0000256" key="2">
    <source>
        <dbReference type="ARBA" id="ARBA00022475"/>
    </source>
</evidence>
<dbReference type="PANTHER" id="PTHR30250:SF11">
    <property type="entry name" value="O-ANTIGEN TRANSPORTER-RELATED"/>
    <property type="match status" value="1"/>
</dbReference>
<keyword evidence="2" id="KW-1003">Cell membrane</keyword>
<feature type="transmembrane region" description="Helical" evidence="6">
    <location>
        <begin position="446"/>
        <end position="468"/>
    </location>
</feature>
<dbReference type="InterPro" id="IPR002797">
    <property type="entry name" value="Polysacc_synth"/>
</dbReference>
<evidence type="ECO:0000256" key="3">
    <source>
        <dbReference type="ARBA" id="ARBA00022692"/>
    </source>
</evidence>
<evidence type="ECO:0000313" key="8">
    <source>
        <dbReference type="Proteomes" id="UP001501126"/>
    </source>
</evidence>
<keyword evidence="5 6" id="KW-0472">Membrane</keyword>
<gene>
    <name evidence="7" type="ORF">GCM10009118_15460</name>
</gene>
<dbReference type="EMBL" id="BAAAFH010000007">
    <property type="protein sequence ID" value="GAA0875138.1"/>
    <property type="molecule type" value="Genomic_DNA"/>
</dbReference>